<dbReference type="Proteomes" id="UP000798662">
    <property type="component" value="Chromosome 3"/>
</dbReference>
<gene>
    <name evidence="1" type="ORF">I4F81_012270</name>
</gene>
<proteinExistence type="predicted"/>
<sequence>MRAAPHSVSPVPSASCRRRLSCVSWPPGATATAAASAATLDEMTAPGGSRLVCAGQEAVCALFLPCFCPPFCCDTSVMPSLAASIDLAHHTHLIMHARAMREGCIETCGCGVL</sequence>
<evidence type="ECO:0000313" key="1">
    <source>
        <dbReference type="EMBL" id="KAK1869805.1"/>
    </source>
</evidence>
<accession>A0ACC3CHX3</accession>
<keyword evidence="2" id="KW-1185">Reference proteome</keyword>
<evidence type="ECO:0000313" key="2">
    <source>
        <dbReference type="Proteomes" id="UP000798662"/>
    </source>
</evidence>
<comment type="caution">
    <text evidence="1">The sequence shown here is derived from an EMBL/GenBank/DDBJ whole genome shotgun (WGS) entry which is preliminary data.</text>
</comment>
<name>A0ACC3CHX3_PYRYE</name>
<reference evidence="1" key="1">
    <citation type="submission" date="2019-11" db="EMBL/GenBank/DDBJ databases">
        <title>Nori genome reveals adaptations in red seaweeds to the harsh intertidal environment.</title>
        <authorList>
            <person name="Wang D."/>
            <person name="Mao Y."/>
        </authorList>
    </citation>
    <scope>NUCLEOTIDE SEQUENCE</scope>
    <source>
        <tissue evidence="1">Gametophyte</tissue>
    </source>
</reference>
<dbReference type="EMBL" id="CM020620">
    <property type="protein sequence ID" value="KAK1869805.1"/>
    <property type="molecule type" value="Genomic_DNA"/>
</dbReference>
<organism evidence="1 2">
    <name type="scientific">Pyropia yezoensis</name>
    <name type="common">Susabi-nori</name>
    <name type="synonym">Porphyra yezoensis</name>
    <dbReference type="NCBI Taxonomy" id="2788"/>
    <lineage>
        <taxon>Eukaryota</taxon>
        <taxon>Rhodophyta</taxon>
        <taxon>Bangiophyceae</taxon>
        <taxon>Bangiales</taxon>
        <taxon>Bangiaceae</taxon>
        <taxon>Pyropia</taxon>
    </lineage>
</organism>
<protein>
    <submittedName>
        <fullName evidence="1">Uncharacterized protein</fullName>
    </submittedName>
</protein>